<keyword evidence="6" id="KW-1003">Cell membrane</keyword>
<keyword evidence="4 6" id="KW-1133">Transmembrane helix</keyword>
<keyword evidence="6" id="KW-0769">Symport</keyword>
<dbReference type="HAMAP" id="MF_00221">
    <property type="entry name" value="NRAMP"/>
    <property type="match status" value="1"/>
</dbReference>
<dbReference type="Pfam" id="PF01566">
    <property type="entry name" value="Nramp"/>
    <property type="match status" value="1"/>
</dbReference>
<dbReference type="STRING" id="263852.SAMN02745116_00819"/>
<dbReference type="PANTHER" id="PTHR11706:SF33">
    <property type="entry name" value="NATURAL RESISTANCE-ASSOCIATED MACROPHAGE PROTEIN 2"/>
    <property type="match status" value="1"/>
</dbReference>
<feature type="transmembrane region" description="Helical" evidence="6">
    <location>
        <begin position="359"/>
        <end position="376"/>
    </location>
</feature>
<feature type="transmembrane region" description="Helical" evidence="6">
    <location>
        <begin position="142"/>
        <end position="163"/>
    </location>
</feature>
<evidence type="ECO:0000313" key="8">
    <source>
        <dbReference type="Proteomes" id="UP000190328"/>
    </source>
</evidence>
<keyword evidence="8" id="KW-1185">Reference proteome</keyword>
<dbReference type="AlphaFoldDB" id="A0A1T4LV18"/>
<gene>
    <name evidence="6" type="primary">mntH</name>
    <name evidence="7" type="ORF">SAMN02745116_00819</name>
</gene>
<dbReference type="EMBL" id="FUXI01000007">
    <property type="protein sequence ID" value="SJZ58589.1"/>
    <property type="molecule type" value="Genomic_DNA"/>
</dbReference>
<feature type="transmembrane region" description="Helical" evidence="6">
    <location>
        <begin position="268"/>
        <end position="288"/>
    </location>
</feature>
<dbReference type="Proteomes" id="UP000190328">
    <property type="component" value="Unassembled WGS sequence"/>
</dbReference>
<dbReference type="NCBIfam" id="TIGR01197">
    <property type="entry name" value="nramp"/>
    <property type="match status" value="1"/>
</dbReference>
<evidence type="ECO:0000256" key="6">
    <source>
        <dbReference type="HAMAP-Rule" id="MF_00221"/>
    </source>
</evidence>
<dbReference type="GO" id="GO:0046872">
    <property type="term" value="F:metal ion binding"/>
    <property type="evidence" value="ECO:0007669"/>
    <property type="project" value="UniProtKB-UniRule"/>
</dbReference>
<comment type="similarity">
    <text evidence="6">Belongs to the NRAMP family.</text>
</comment>
<keyword evidence="3 6" id="KW-0812">Transmembrane</keyword>
<keyword evidence="6" id="KW-0406">Ion transport</keyword>
<dbReference type="GO" id="GO:0015293">
    <property type="term" value="F:symporter activity"/>
    <property type="evidence" value="ECO:0007669"/>
    <property type="project" value="UniProtKB-UniRule"/>
</dbReference>
<dbReference type="PANTHER" id="PTHR11706">
    <property type="entry name" value="SOLUTE CARRIER PROTEIN FAMILY 11 MEMBER"/>
    <property type="match status" value="1"/>
</dbReference>
<dbReference type="NCBIfam" id="NF037982">
    <property type="entry name" value="Nramp_1"/>
    <property type="match status" value="1"/>
</dbReference>
<proteinExistence type="inferred from homology"/>
<dbReference type="GO" id="GO:0005384">
    <property type="term" value="F:manganese ion transmembrane transporter activity"/>
    <property type="evidence" value="ECO:0007669"/>
    <property type="project" value="TreeGrafter"/>
</dbReference>
<comment type="function">
    <text evidence="6">H(+)-stimulated, divalent metal cation uptake system.</text>
</comment>
<feature type="transmembrane region" description="Helical" evidence="6">
    <location>
        <begin position="388"/>
        <end position="411"/>
    </location>
</feature>
<feature type="transmembrane region" description="Helical" evidence="6">
    <location>
        <begin position="31"/>
        <end position="50"/>
    </location>
</feature>
<reference evidence="7 8" key="1">
    <citation type="submission" date="2017-02" db="EMBL/GenBank/DDBJ databases">
        <authorList>
            <person name="Peterson S.W."/>
        </authorList>
    </citation>
    <scope>NUCLEOTIDE SEQUENCE [LARGE SCALE GENOMIC DNA]</scope>
    <source>
        <strain evidence="7 8">ATCC BAA-1030</strain>
    </source>
</reference>
<evidence type="ECO:0000256" key="5">
    <source>
        <dbReference type="ARBA" id="ARBA00023136"/>
    </source>
</evidence>
<feature type="transmembrane region" description="Helical" evidence="6">
    <location>
        <begin position="214"/>
        <end position="235"/>
    </location>
</feature>
<evidence type="ECO:0000313" key="7">
    <source>
        <dbReference type="EMBL" id="SJZ58589.1"/>
    </source>
</evidence>
<comment type="subcellular location">
    <subcellularLocation>
        <location evidence="6">Cell membrane</location>
        <topology evidence="6">Multi-pass membrane protein</topology>
    </subcellularLocation>
    <subcellularLocation>
        <location evidence="1">Membrane</location>
        <topology evidence="1">Multi-pass membrane protein</topology>
    </subcellularLocation>
</comment>
<dbReference type="PRINTS" id="PR00447">
    <property type="entry name" value="NATRESASSCMP"/>
</dbReference>
<dbReference type="RefSeq" id="WP_078806752.1">
    <property type="nucleotide sequence ID" value="NZ_FUXI01000007.1"/>
</dbReference>
<feature type="transmembrane region" description="Helical" evidence="6">
    <location>
        <begin position="70"/>
        <end position="93"/>
    </location>
</feature>
<keyword evidence="2 6" id="KW-0813">Transport</keyword>
<feature type="transmembrane region" description="Helical" evidence="6">
    <location>
        <begin position="423"/>
        <end position="444"/>
    </location>
</feature>
<dbReference type="NCBIfam" id="NF001923">
    <property type="entry name" value="PRK00701.1"/>
    <property type="match status" value="1"/>
</dbReference>
<dbReference type="OrthoDB" id="9787548at2"/>
<evidence type="ECO:0000256" key="1">
    <source>
        <dbReference type="ARBA" id="ARBA00004141"/>
    </source>
</evidence>
<organism evidence="7 8">
    <name type="scientific">Pilibacter termitis</name>
    <dbReference type="NCBI Taxonomy" id="263852"/>
    <lineage>
        <taxon>Bacteria</taxon>
        <taxon>Bacillati</taxon>
        <taxon>Bacillota</taxon>
        <taxon>Bacilli</taxon>
        <taxon>Lactobacillales</taxon>
        <taxon>Enterococcaceae</taxon>
        <taxon>Pilibacter</taxon>
    </lineage>
</organism>
<accession>A0A1T4LV18</accession>
<dbReference type="GO" id="GO:0015086">
    <property type="term" value="F:cadmium ion transmembrane transporter activity"/>
    <property type="evidence" value="ECO:0007669"/>
    <property type="project" value="TreeGrafter"/>
</dbReference>
<evidence type="ECO:0000256" key="3">
    <source>
        <dbReference type="ARBA" id="ARBA00022692"/>
    </source>
</evidence>
<evidence type="ECO:0000256" key="2">
    <source>
        <dbReference type="ARBA" id="ARBA00022448"/>
    </source>
</evidence>
<dbReference type="GO" id="GO:0005886">
    <property type="term" value="C:plasma membrane"/>
    <property type="evidence" value="ECO:0007669"/>
    <property type="project" value="UniProtKB-SubCell"/>
</dbReference>
<name>A0A1T4LV18_9ENTE</name>
<dbReference type="InterPro" id="IPR001046">
    <property type="entry name" value="NRAMP_fam"/>
</dbReference>
<protein>
    <recommendedName>
        <fullName evidence="6">Divalent metal cation transporter MntH</fullName>
    </recommendedName>
</protein>
<feature type="transmembrane region" description="Helical" evidence="6">
    <location>
        <begin position="113"/>
        <end position="136"/>
    </location>
</feature>
<keyword evidence="5 6" id="KW-0472">Membrane</keyword>
<feature type="transmembrane region" description="Helical" evidence="6">
    <location>
        <begin position="308"/>
        <end position="327"/>
    </location>
</feature>
<sequence length="451" mass="49118">MEEKHEQMLKYANGPSLEEVNATVDVPKNAGFWRTLFAFSGPGALVAVGYMDPGNWITSIEGGSRFEYTLLSFILLSSLIAMLLQYMAAKLGIVTRMDLAQATRHHTGKKLGITLWVTTELAIMATDIAEIIGSAVALELLFHIPLLLGVIITVFDVMLLLLLQKLGFRKVEAIVVTLIAVILIVFAYEVLLSNPNWASVVKGYVPQTKVVTNGSMLTVALGIVGATVMPHNLYLHSAISQTRKIDYTNEEEVARAVRFAGIDSNIQLAGAFVINSLLLILGASMFFGHGDSLGRFVDLYNALSNDKIVGAIASPVLSVLFAIALLASGQNSTITGTLTGEVVMEGFLHLKMPLWLRRVVTRGLAVTPVIICVILYGGKESAVESLLLYSQVFLSIALPISMIPLTIYTSDKKLMGRFVNSKWVSVLSWVITIVLTLLNIRLVYETLATLF</sequence>
<feature type="transmembrane region" description="Helical" evidence="6">
    <location>
        <begin position="175"/>
        <end position="194"/>
    </location>
</feature>
<dbReference type="GO" id="GO:0034755">
    <property type="term" value="P:iron ion transmembrane transport"/>
    <property type="evidence" value="ECO:0007669"/>
    <property type="project" value="TreeGrafter"/>
</dbReference>
<evidence type="ECO:0000256" key="4">
    <source>
        <dbReference type="ARBA" id="ARBA00022989"/>
    </source>
</evidence>